<dbReference type="Proteomes" id="UP000244924">
    <property type="component" value="Unassembled WGS sequence"/>
</dbReference>
<reference evidence="3 4" key="1">
    <citation type="submission" date="2018-03" db="EMBL/GenBank/DDBJ databases">
        <authorList>
            <person name="Keele B.F."/>
        </authorList>
    </citation>
    <scope>NUCLEOTIDE SEQUENCE [LARGE SCALE GENOMIC DNA]</scope>
    <source>
        <strain evidence="3 4">CECT 8626</strain>
    </source>
</reference>
<feature type="compositionally biased region" description="Gly residues" evidence="1">
    <location>
        <begin position="80"/>
        <end position="89"/>
    </location>
</feature>
<proteinExistence type="predicted"/>
<evidence type="ECO:0000256" key="1">
    <source>
        <dbReference type="SAM" id="MobiDB-lite"/>
    </source>
</evidence>
<dbReference type="RefSeq" id="WP_108854265.1">
    <property type="nucleotide sequence ID" value="NZ_OMOQ01000003.1"/>
</dbReference>
<protein>
    <submittedName>
        <fullName evidence="3">Uncharacterized protein</fullName>
    </submittedName>
</protein>
<sequence>MSYYKIIDRFALVLAVTASAAVLTMHEPVAAIAMLSIWPITRATASVLDVFYTFFTNRPLITALTSPGQHHTPVTDGQTGLSGGRRSGH</sequence>
<evidence type="ECO:0000313" key="4">
    <source>
        <dbReference type="Proteomes" id="UP000244924"/>
    </source>
</evidence>
<keyword evidence="4" id="KW-1185">Reference proteome</keyword>
<name>A0A2R8BLF8_9RHOB</name>
<feature type="chain" id="PRO_5015326755" evidence="2">
    <location>
        <begin position="21"/>
        <end position="89"/>
    </location>
</feature>
<feature type="signal peptide" evidence="2">
    <location>
        <begin position="1"/>
        <end position="20"/>
    </location>
</feature>
<dbReference type="AlphaFoldDB" id="A0A2R8BLF8"/>
<accession>A0A2R8BLF8</accession>
<organism evidence="3 4">
    <name type="scientific">Albidovulum aquaemixtae</name>
    <dbReference type="NCBI Taxonomy" id="1542388"/>
    <lineage>
        <taxon>Bacteria</taxon>
        <taxon>Pseudomonadati</taxon>
        <taxon>Pseudomonadota</taxon>
        <taxon>Alphaproteobacteria</taxon>
        <taxon>Rhodobacterales</taxon>
        <taxon>Paracoccaceae</taxon>
        <taxon>Albidovulum</taxon>
    </lineage>
</organism>
<evidence type="ECO:0000256" key="2">
    <source>
        <dbReference type="SAM" id="SignalP"/>
    </source>
</evidence>
<feature type="region of interest" description="Disordered" evidence="1">
    <location>
        <begin position="66"/>
        <end position="89"/>
    </location>
</feature>
<evidence type="ECO:0000313" key="3">
    <source>
        <dbReference type="EMBL" id="SPH24229.1"/>
    </source>
</evidence>
<keyword evidence="2" id="KW-0732">Signal</keyword>
<dbReference type="EMBL" id="OMOQ01000003">
    <property type="protein sequence ID" value="SPH24229.1"/>
    <property type="molecule type" value="Genomic_DNA"/>
</dbReference>
<gene>
    <name evidence="3" type="ORF">DEA8626_03280</name>
</gene>